<evidence type="ECO:0000313" key="3">
    <source>
        <dbReference type="Proteomes" id="UP000813824"/>
    </source>
</evidence>
<sequence length="288" mass="33388">MAENQQSLIPQGHTFINNKAFVTTRTANAVKELLEKLDKRDPDLFNMYIYNDFFNYAGLDLVDKQLSAIHSKIVKKDWTEAYYLFETLSVFQQLGSLNYPMIDDGERVELTDKVFGASFVTIVRALKNENRLDVEHFPSLETVLGTTSAWGLAMTGFGGMGKYYKVANGIGRRLFKDKSPETIALEKARVEEWLLTLPAEEQEEIKKMREEAEEDEDEEDEEDDGEWFEEKGYDEDYDHRNFVLSKVWKEYKGHLQTCPTKPLRGPPEWDISKWSAAQRAQFSFDNMD</sequence>
<dbReference type="AlphaFoldDB" id="A0A8K0UKY8"/>
<evidence type="ECO:0000313" key="2">
    <source>
        <dbReference type="EMBL" id="KAH8094884.1"/>
    </source>
</evidence>
<dbReference type="OrthoDB" id="10037289at2759"/>
<reference evidence="2" key="1">
    <citation type="journal article" date="2021" name="New Phytol.">
        <title>Evolutionary innovations through gain and loss of genes in the ectomycorrhizal Boletales.</title>
        <authorList>
            <person name="Wu G."/>
            <person name="Miyauchi S."/>
            <person name="Morin E."/>
            <person name="Kuo A."/>
            <person name="Drula E."/>
            <person name="Varga T."/>
            <person name="Kohler A."/>
            <person name="Feng B."/>
            <person name="Cao Y."/>
            <person name="Lipzen A."/>
            <person name="Daum C."/>
            <person name="Hundley H."/>
            <person name="Pangilinan J."/>
            <person name="Johnson J."/>
            <person name="Barry K."/>
            <person name="LaButti K."/>
            <person name="Ng V."/>
            <person name="Ahrendt S."/>
            <person name="Min B."/>
            <person name="Choi I.G."/>
            <person name="Park H."/>
            <person name="Plett J.M."/>
            <person name="Magnuson J."/>
            <person name="Spatafora J.W."/>
            <person name="Nagy L.G."/>
            <person name="Henrissat B."/>
            <person name="Grigoriev I.V."/>
            <person name="Yang Z.L."/>
            <person name="Xu J."/>
            <person name="Martin F.M."/>
        </authorList>
    </citation>
    <scope>NUCLEOTIDE SEQUENCE</scope>
    <source>
        <strain evidence="2">KKN 215</strain>
    </source>
</reference>
<organism evidence="2 3">
    <name type="scientific">Cristinia sonorae</name>
    <dbReference type="NCBI Taxonomy" id="1940300"/>
    <lineage>
        <taxon>Eukaryota</taxon>
        <taxon>Fungi</taxon>
        <taxon>Dikarya</taxon>
        <taxon>Basidiomycota</taxon>
        <taxon>Agaricomycotina</taxon>
        <taxon>Agaricomycetes</taxon>
        <taxon>Agaricomycetidae</taxon>
        <taxon>Agaricales</taxon>
        <taxon>Pleurotineae</taxon>
        <taxon>Stephanosporaceae</taxon>
        <taxon>Cristinia</taxon>
    </lineage>
</organism>
<comment type="caution">
    <text evidence="2">The sequence shown here is derived from an EMBL/GenBank/DDBJ whole genome shotgun (WGS) entry which is preliminary data.</text>
</comment>
<gene>
    <name evidence="2" type="ORF">BXZ70DRAFT_342219</name>
</gene>
<name>A0A8K0UKY8_9AGAR</name>
<dbReference type="EMBL" id="JAEVFJ010000024">
    <property type="protein sequence ID" value="KAH8094884.1"/>
    <property type="molecule type" value="Genomic_DNA"/>
</dbReference>
<evidence type="ECO:0000256" key="1">
    <source>
        <dbReference type="SAM" id="MobiDB-lite"/>
    </source>
</evidence>
<feature type="region of interest" description="Disordered" evidence="1">
    <location>
        <begin position="207"/>
        <end position="232"/>
    </location>
</feature>
<proteinExistence type="predicted"/>
<keyword evidence="3" id="KW-1185">Reference proteome</keyword>
<protein>
    <submittedName>
        <fullName evidence="2">Uncharacterized protein</fullName>
    </submittedName>
</protein>
<dbReference type="Proteomes" id="UP000813824">
    <property type="component" value="Unassembled WGS sequence"/>
</dbReference>
<feature type="compositionally biased region" description="Acidic residues" evidence="1">
    <location>
        <begin position="211"/>
        <end position="232"/>
    </location>
</feature>
<accession>A0A8K0UKY8</accession>